<dbReference type="SUPFAM" id="SSF52540">
    <property type="entry name" value="P-loop containing nucleoside triphosphate hydrolases"/>
    <property type="match status" value="1"/>
</dbReference>
<dbReference type="InterPro" id="IPR027417">
    <property type="entry name" value="P-loop_NTPase"/>
</dbReference>
<dbReference type="GO" id="GO:0006260">
    <property type="term" value="P:DNA replication"/>
    <property type="evidence" value="ECO:0007669"/>
    <property type="project" value="UniProtKB-KW"/>
</dbReference>
<evidence type="ECO:0000313" key="6">
    <source>
        <dbReference type="EMBL" id="SVB94911.1"/>
    </source>
</evidence>
<dbReference type="PANTHER" id="PTHR32182">
    <property type="entry name" value="DNA REPLICATION AND REPAIR PROTEIN RECF"/>
    <property type="match status" value="1"/>
</dbReference>
<dbReference type="InterPro" id="IPR018078">
    <property type="entry name" value="DNA-binding_RecF_CS"/>
</dbReference>
<dbReference type="Gene3D" id="1.20.1050.90">
    <property type="entry name" value="RecF/RecN/SMC, N-terminal domain"/>
    <property type="match status" value="1"/>
</dbReference>
<evidence type="ECO:0000256" key="5">
    <source>
        <dbReference type="ARBA" id="ARBA00023125"/>
    </source>
</evidence>
<dbReference type="InterPro" id="IPR001238">
    <property type="entry name" value="DNA-binding_RecF"/>
</dbReference>
<dbReference type="InterPro" id="IPR042174">
    <property type="entry name" value="RecF_2"/>
</dbReference>
<keyword evidence="5" id="KW-0238">DNA-binding</keyword>
<evidence type="ECO:0000256" key="1">
    <source>
        <dbReference type="ARBA" id="ARBA00022490"/>
    </source>
</evidence>
<proteinExistence type="inferred from homology"/>
<evidence type="ECO:0000256" key="3">
    <source>
        <dbReference type="ARBA" id="ARBA00022741"/>
    </source>
</evidence>
<evidence type="ECO:0000256" key="2">
    <source>
        <dbReference type="ARBA" id="ARBA00022705"/>
    </source>
</evidence>
<dbReference type="GO" id="GO:0003697">
    <property type="term" value="F:single-stranded DNA binding"/>
    <property type="evidence" value="ECO:0007669"/>
    <property type="project" value="InterPro"/>
</dbReference>
<keyword evidence="4" id="KW-0067">ATP-binding</keyword>
<evidence type="ECO:0000256" key="4">
    <source>
        <dbReference type="ARBA" id="ARBA00022840"/>
    </source>
</evidence>
<evidence type="ECO:0008006" key="7">
    <source>
        <dbReference type="Google" id="ProtNLM"/>
    </source>
</evidence>
<keyword evidence="2" id="KW-0235">DNA replication</keyword>
<dbReference type="GO" id="GO:0005524">
    <property type="term" value="F:ATP binding"/>
    <property type="evidence" value="ECO:0007669"/>
    <property type="project" value="UniProtKB-KW"/>
</dbReference>
<keyword evidence="1" id="KW-0963">Cytoplasm</keyword>
<accession>A0A382I873</accession>
<dbReference type="AlphaFoldDB" id="A0A382I873"/>
<dbReference type="GO" id="GO:0000731">
    <property type="term" value="P:DNA synthesis involved in DNA repair"/>
    <property type="evidence" value="ECO:0007669"/>
    <property type="project" value="TreeGrafter"/>
</dbReference>
<dbReference type="GO" id="GO:0006302">
    <property type="term" value="P:double-strand break repair"/>
    <property type="evidence" value="ECO:0007669"/>
    <property type="project" value="TreeGrafter"/>
</dbReference>
<keyword evidence="3" id="KW-0547">Nucleotide-binding</keyword>
<dbReference type="PROSITE" id="PS00618">
    <property type="entry name" value="RECF_2"/>
    <property type="match status" value="1"/>
</dbReference>
<dbReference type="PANTHER" id="PTHR32182:SF0">
    <property type="entry name" value="DNA REPLICATION AND REPAIR PROTEIN RECF"/>
    <property type="match status" value="1"/>
</dbReference>
<protein>
    <recommendedName>
        <fullName evidence="7">DNA replication and repair protein RecF</fullName>
    </recommendedName>
</protein>
<organism evidence="6">
    <name type="scientific">marine metagenome</name>
    <dbReference type="NCBI Taxonomy" id="408172"/>
    <lineage>
        <taxon>unclassified sequences</taxon>
        <taxon>metagenomes</taxon>
        <taxon>ecological metagenomes</taxon>
    </lineage>
</organism>
<gene>
    <name evidence="6" type="ORF">METZ01_LOCUS247765</name>
</gene>
<dbReference type="EMBL" id="UINC01065347">
    <property type="protein sequence ID" value="SVB94911.1"/>
    <property type="molecule type" value="Genomic_DNA"/>
</dbReference>
<dbReference type="HAMAP" id="MF_00365">
    <property type="entry name" value="RecF"/>
    <property type="match status" value="1"/>
</dbReference>
<sequence length="196" mass="22626">KSTRIELEFWTEKIVEDGSIIFKERMKRLNQIRDETIKVFSNLVLNDERLEISFKPSFRDFGTDITIEKIHSLYNQISDKEIAAGTTLIGPHRDDFEIFVNNKSSSEFSSRGQIRTITLALKLGEANVISKNKNQAPILALDDVLSELDERRRKTVMDYISDYEQILLTAPNSNLINYDLKKPDMFKVHSGDIIQN</sequence>
<feature type="non-terminal residue" evidence="6">
    <location>
        <position position="1"/>
    </location>
</feature>
<reference evidence="6" key="1">
    <citation type="submission" date="2018-05" db="EMBL/GenBank/DDBJ databases">
        <authorList>
            <person name="Lanie J.A."/>
            <person name="Ng W.-L."/>
            <person name="Kazmierczak K.M."/>
            <person name="Andrzejewski T.M."/>
            <person name="Davidsen T.M."/>
            <person name="Wayne K.J."/>
            <person name="Tettelin H."/>
            <person name="Glass J.I."/>
            <person name="Rusch D."/>
            <person name="Podicherti R."/>
            <person name="Tsui H.-C.T."/>
            <person name="Winkler M.E."/>
        </authorList>
    </citation>
    <scope>NUCLEOTIDE SEQUENCE</scope>
</reference>
<name>A0A382I873_9ZZZZ</name>